<proteinExistence type="predicted"/>
<evidence type="ECO:0008006" key="4">
    <source>
        <dbReference type="Google" id="ProtNLM"/>
    </source>
</evidence>
<reference evidence="3" key="1">
    <citation type="submission" date="2018-02" db="EMBL/GenBank/DDBJ databases">
        <title>Genome sequencing of Solimonas sp. HR-BB.</title>
        <authorList>
            <person name="Lee Y."/>
            <person name="Jeon C.O."/>
        </authorList>
    </citation>
    <scope>NUCLEOTIDE SEQUENCE [LARGE SCALE GENOMIC DNA]</scope>
    <source>
        <strain evidence="3">HR-U</strain>
    </source>
</reference>
<dbReference type="Proteomes" id="UP000239590">
    <property type="component" value="Unassembled WGS sequence"/>
</dbReference>
<keyword evidence="1" id="KW-0175">Coiled coil</keyword>
<name>A0A2S7IHZ8_9BACT</name>
<evidence type="ECO:0000256" key="1">
    <source>
        <dbReference type="SAM" id="Coils"/>
    </source>
</evidence>
<dbReference type="OrthoDB" id="951865at2"/>
<dbReference type="EMBL" id="PTRA01000004">
    <property type="protein sequence ID" value="PQA55563.1"/>
    <property type="molecule type" value="Genomic_DNA"/>
</dbReference>
<evidence type="ECO:0000313" key="3">
    <source>
        <dbReference type="Proteomes" id="UP000239590"/>
    </source>
</evidence>
<dbReference type="AlphaFoldDB" id="A0A2S7IHZ8"/>
<gene>
    <name evidence="2" type="ORF">C5O19_19280</name>
</gene>
<dbReference type="RefSeq" id="WP_104715027.1">
    <property type="nucleotide sequence ID" value="NZ_PTRA01000004.1"/>
</dbReference>
<comment type="caution">
    <text evidence="2">The sequence shown here is derived from an EMBL/GenBank/DDBJ whole genome shotgun (WGS) entry which is preliminary data.</text>
</comment>
<evidence type="ECO:0000313" key="2">
    <source>
        <dbReference type="EMBL" id="PQA55563.1"/>
    </source>
</evidence>
<sequence>MKAHLFAIGMMLVLASCQSSPKKQEAQAAATDTTLITAEETQVIENPSDAYFDQALIALQTKAPEAAVKDMESGIAALQQEGRNLKGENLTNFNNHLKDLEKLVERAKEKKLTEDELNQAVTAAELTVGHQAIEDILVLPEVTTDPLKVTLNDLEKHVGKLDKTSKDEGLKLISTARTSLESREKATKEEAKKMDERLRQDLKNIQAYIKKHA</sequence>
<accession>A0A2S7IHZ8</accession>
<keyword evidence="3" id="KW-1185">Reference proteome</keyword>
<protein>
    <recommendedName>
        <fullName evidence="4">Lipoprotein</fullName>
    </recommendedName>
</protein>
<dbReference type="PROSITE" id="PS51257">
    <property type="entry name" value="PROKAR_LIPOPROTEIN"/>
    <property type="match status" value="1"/>
</dbReference>
<feature type="coiled-coil region" evidence="1">
    <location>
        <begin position="68"/>
        <end position="120"/>
    </location>
</feature>
<organism evidence="2 3">
    <name type="scientific">Siphonobacter curvatus</name>
    <dbReference type="NCBI Taxonomy" id="2094562"/>
    <lineage>
        <taxon>Bacteria</taxon>
        <taxon>Pseudomonadati</taxon>
        <taxon>Bacteroidota</taxon>
        <taxon>Cytophagia</taxon>
        <taxon>Cytophagales</taxon>
        <taxon>Cytophagaceae</taxon>
        <taxon>Siphonobacter</taxon>
    </lineage>
</organism>